<proteinExistence type="predicted"/>
<dbReference type="STRING" id="660122.C7YVD6"/>
<dbReference type="KEGG" id="nhe:NECHADRAFT_85238"/>
<dbReference type="eggNOG" id="ENOG502R6JT">
    <property type="taxonomic scope" value="Eukaryota"/>
</dbReference>
<dbReference type="RefSeq" id="XP_003050280.1">
    <property type="nucleotide sequence ID" value="XM_003050234.1"/>
</dbReference>
<sequence>MQAPYLRAALAASRTHIRVESRLTIREILDSMTWRHAPIVASLLRDWGASLKAKSEATEAGAWNPARWPDDDVHKMGPRVWHDKNTGWCWVVTLVSTALSHVRNTLSAIVAICSAIQCMSILVSECMSANGCDLCRLIYQHMVYNTPDLEGLEGPLEITWLLFDPESHPALISCQQQGLYTMPTRVIDVGTGQQYPDKLTVRLVETHPAQKDQYIALTYCWGSKGNNVRTTRSNYSQMMGGFRSETLPSTIQDAIKVTRSLGIRYLWVDALCIIQSEYQGDPGSDWATEAGKMSTYYQNAFYTIGASSSRDCDDGFLKARPAQVDPPTHGVTLSYHTDSGQKQYMYILPIKPIRSVCVDNSPLLKRGWCVQERAFSTRCLYFARDSLVWECAEHRALEWEPNWNSDDQTREQWEVWTTPRGNDNLMKQGTLLNIPKDELIAGAWMEMLIQYSQAEFTFLSDKLIAISSLANKIEGITGAHYASGCWLETIDKCLAWRSGRGVRLNPKETTVPSWSWASRPCGVIFVSNDRNEWTKELTLEGNMEHHGKGRLRLRGAIWKLPFSELELYPLDDEKYAYGLPNSYKRRLYWDGVPPEQYDESSIMTLLKMGHSKTSSYAMLLEETGRNSQGIDEYRRLGLLDTSLSIRGGFPLVGLRVIDLV</sequence>
<dbReference type="PANTHER" id="PTHR33112">
    <property type="entry name" value="DOMAIN PROTEIN, PUTATIVE-RELATED"/>
    <property type="match status" value="1"/>
</dbReference>
<evidence type="ECO:0000313" key="2">
    <source>
        <dbReference type="EMBL" id="EEU44567.1"/>
    </source>
</evidence>
<dbReference type="PANTHER" id="PTHR33112:SF16">
    <property type="entry name" value="HETEROKARYON INCOMPATIBILITY DOMAIN-CONTAINING PROTEIN"/>
    <property type="match status" value="1"/>
</dbReference>
<dbReference type="HOGENOM" id="CLU_002639_2_15_1"/>
<dbReference type="InterPro" id="IPR010730">
    <property type="entry name" value="HET"/>
</dbReference>
<reference evidence="2 3" key="1">
    <citation type="journal article" date="2009" name="PLoS Genet.">
        <title>The genome of Nectria haematococca: contribution of supernumerary chromosomes to gene expansion.</title>
        <authorList>
            <person name="Coleman J.J."/>
            <person name="Rounsley S.D."/>
            <person name="Rodriguez-Carres M."/>
            <person name="Kuo A."/>
            <person name="Wasmann C.C."/>
            <person name="Grimwood J."/>
            <person name="Schmutz J."/>
            <person name="Taga M."/>
            <person name="White G.J."/>
            <person name="Zhou S."/>
            <person name="Schwartz D.C."/>
            <person name="Freitag M."/>
            <person name="Ma L.J."/>
            <person name="Danchin E.G."/>
            <person name="Henrissat B."/>
            <person name="Coutinho P.M."/>
            <person name="Nelson D.R."/>
            <person name="Straney D."/>
            <person name="Napoli C.A."/>
            <person name="Barker B.M."/>
            <person name="Gribskov M."/>
            <person name="Rep M."/>
            <person name="Kroken S."/>
            <person name="Molnar I."/>
            <person name="Rensing C."/>
            <person name="Kennell J.C."/>
            <person name="Zamora J."/>
            <person name="Farman M.L."/>
            <person name="Selker E.U."/>
            <person name="Salamov A."/>
            <person name="Shapiro H."/>
            <person name="Pangilinan J."/>
            <person name="Lindquist E."/>
            <person name="Lamers C."/>
            <person name="Grigoriev I.V."/>
            <person name="Geiser D.M."/>
            <person name="Covert S.F."/>
            <person name="Temporini E."/>
            <person name="Vanetten H.D."/>
        </authorList>
    </citation>
    <scope>NUCLEOTIDE SEQUENCE [LARGE SCALE GENOMIC DNA]</scope>
    <source>
        <strain evidence="3">ATCC MYA-4622 / CBS 123669 / FGSC 9596 / NRRL 45880 / 77-13-4</strain>
    </source>
</reference>
<dbReference type="OMA" id="ELNMPSW"/>
<evidence type="ECO:0000313" key="3">
    <source>
        <dbReference type="Proteomes" id="UP000005206"/>
    </source>
</evidence>
<dbReference type="Pfam" id="PF06985">
    <property type="entry name" value="HET"/>
    <property type="match status" value="1"/>
</dbReference>
<dbReference type="InParanoid" id="C7YVD6"/>
<keyword evidence="3" id="KW-1185">Reference proteome</keyword>
<dbReference type="GeneID" id="9675065"/>
<dbReference type="EMBL" id="GG698900">
    <property type="protein sequence ID" value="EEU44567.1"/>
    <property type="molecule type" value="Genomic_DNA"/>
</dbReference>
<feature type="domain" description="Heterokaryon incompatibility" evidence="1">
    <location>
        <begin position="214"/>
        <end position="372"/>
    </location>
</feature>
<dbReference type="Proteomes" id="UP000005206">
    <property type="component" value="Chromosome 9"/>
</dbReference>
<accession>C7YVD6</accession>
<dbReference type="AlphaFoldDB" id="C7YVD6"/>
<dbReference type="VEuPathDB" id="FungiDB:NECHADRAFT_85238"/>
<name>C7YVD6_FUSV7</name>
<gene>
    <name evidence="2" type="ORF">NECHADRAFT_85238</name>
</gene>
<organism evidence="2 3">
    <name type="scientific">Fusarium vanettenii (strain ATCC MYA-4622 / CBS 123669 / FGSC 9596 / NRRL 45880 / 77-13-4)</name>
    <name type="common">Fusarium solani subsp. pisi</name>
    <dbReference type="NCBI Taxonomy" id="660122"/>
    <lineage>
        <taxon>Eukaryota</taxon>
        <taxon>Fungi</taxon>
        <taxon>Dikarya</taxon>
        <taxon>Ascomycota</taxon>
        <taxon>Pezizomycotina</taxon>
        <taxon>Sordariomycetes</taxon>
        <taxon>Hypocreomycetidae</taxon>
        <taxon>Hypocreales</taxon>
        <taxon>Nectriaceae</taxon>
        <taxon>Fusarium</taxon>
        <taxon>Fusarium solani species complex</taxon>
        <taxon>Fusarium vanettenii</taxon>
    </lineage>
</organism>
<dbReference type="OrthoDB" id="3486565at2759"/>
<protein>
    <recommendedName>
        <fullName evidence="1">Heterokaryon incompatibility domain-containing protein</fullName>
    </recommendedName>
</protein>
<evidence type="ECO:0000259" key="1">
    <source>
        <dbReference type="Pfam" id="PF06985"/>
    </source>
</evidence>